<keyword evidence="1" id="KW-0378">Hydrolase</keyword>
<gene>
    <name evidence="1" type="ORF">IHE45_08G029000</name>
</gene>
<sequence>MAALMEPTWDVDKLSYEIFSILESKFLFSPSPPTTPAKPPKAGRVRILSIDATGDAILAAECLSRLEASLRKQSGITSARISDFFDLAAGSGAGGFLAALLFTPRPGGAPPLSAEDALRLLSKTRGKISGRRGVLAGIFRRSAGGVFKRVFGDATIRDSVKPVLIPCYDLNTGAVLMFSRADATEAVGFDFRVRDVCAATCAGWGKRVAVKSVNGMTRIEAIGGAVAMVNPAAAAVTHVLNNGIEFPLANGVEDLLVISIGGVEVGNGVSGVVAPPSPGELVEIAGKGDADMIDQSLAMAFGHCRTSNYVRIQANNLLSPTRIQKSKGKGKTNETEILMKMAEEVLNQRNIESILFRGRKVSDQTNAEKLDFFSQELFKEHQRRMKNNNNNNTDPSSLVTRPSSATTSITSP</sequence>
<dbReference type="Proteomes" id="UP000827976">
    <property type="component" value="Chromosome 8"/>
</dbReference>
<name>A0ACB7VHP4_DIOAL</name>
<proteinExistence type="predicted"/>
<organism evidence="1 2">
    <name type="scientific">Dioscorea alata</name>
    <name type="common">Purple yam</name>
    <dbReference type="NCBI Taxonomy" id="55571"/>
    <lineage>
        <taxon>Eukaryota</taxon>
        <taxon>Viridiplantae</taxon>
        <taxon>Streptophyta</taxon>
        <taxon>Embryophyta</taxon>
        <taxon>Tracheophyta</taxon>
        <taxon>Spermatophyta</taxon>
        <taxon>Magnoliopsida</taxon>
        <taxon>Liliopsida</taxon>
        <taxon>Dioscoreales</taxon>
        <taxon>Dioscoreaceae</taxon>
        <taxon>Dioscorea</taxon>
    </lineage>
</organism>
<keyword evidence="1" id="KW-0808">Transferase</keyword>
<comment type="caution">
    <text evidence="1">The sequence shown here is derived from an EMBL/GenBank/DDBJ whole genome shotgun (WGS) entry which is preliminary data.</text>
</comment>
<protein>
    <submittedName>
        <fullName evidence="1">Acyl transferase/acyl hydrolase/lysophospholipase protein</fullName>
    </submittedName>
</protein>
<keyword evidence="2" id="KW-1185">Reference proteome</keyword>
<evidence type="ECO:0000313" key="2">
    <source>
        <dbReference type="Proteomes" id="UP000827976"/>
    </source>
</evidence>
<evidence type="ECO:0000313" key="1">
    <source>
        <dbReference type="EMBL" id="KAH7673769.1"/>
    </source>
</evidence>
<reference evidence="2" key="1">
    <citation type="journal article" date="2022" name="Nat. Commun.">
        <title>Chromosome evolution and the genetic basis of agronomically important traits in greater yam.</title>
        <authorList>
            <person name="Bredeson J.V."/>
            <person name="Lyons J.B."/>
            <person name="Oniyinde I.O."/>
            <person name="Okereke N.R."/>
            <person name="Kolade O."/>
            <person name="Nnabue I."/>
            <person name="Nwadili C.O."/>
            <person name="Hribova E."/>
            <person name="Parker M."/>
            <person name="Nwogha J."/>
            <person name="Shu S."/>
            <person name="Carlson J."/>
            <person name="Kariba R."/>
            <person name="Muthemba S."/>
            <person name="Knop K."/>
            <person name="Barton G.J."/>
            <person name="Sherwood A.V."/>
            <person name="Lopez-Montes A."/>
            <person name="Asiedu R."/>
            <person name="Jamnadass R."/>
            <person name="Muchugi A."/>
            <person name="Goodstein D."/>
            <person name="Egesi C.N."/>
            <person name="Featherston J."/>
            <person name="Asfaw A."/>
            <person name="Simpson G.G."/>
            <person name="Dolezel J."/>
            <person name="Hendre P.S."/>
            <person name="Van Deynze A."/>
            <person name="Kumar P.L."/>
            <person name="Obidiegwu J.E."/>
            <person name="Bhattacharjee R."/>
            <person name="Rokhsar D.S."/>
        </authorList>
    </citation>
    <scope>NUCLEOTIDE SEQUENCE [LARGE SCALE GENOMIC DNA]</scope>
    <source>
        <strain evidence="2">cv. TDa95/00328</strain>
    </source>
</reference>
<dbReference type="EMBL" id="CM037018">
    <property type="protein sequence ID" value="KAH7673769.1"/>
    <property type="molecule type" value="Genomic_DNA"/>
</dbReference>
<accession>A0ACB7VHP4</accession>